<sequence>MRSGPQIRTRRCIPGYAPRVLQPAVLITEGRARLDHQGRGAAADEARGGEVDDHRPGTPVRRDVEDVAES</sequence>
<evidence type="ECO:0000256" key="1">
    <source>
        <dbReference type="SAM" id="MobiDB-lite"/>
    </source>
</evidence>
<organism evidence="2 3">
    <name type="scientific">Pseudonocardia hydrocarbonoxydans</name>
    <dbReference type="NCBI Taxonomy" id="76726"/>
    <lineage>
        <taxon>Bacteria</taxon>
        <taxon>Bacillati</taxon>
        <taxon>Actinomycetota</taxon>
        <taxon>Actinomycetes</taxon>
        <taxon>Pseudonocardiales</taxon>
        <taxon>Pseudonocardiaceae</taxon>
        <taxon>Pseudonocardia</taxon>
    </lineage>
</organism>
<evidence type="ECO:0000313" key="2">
    <source>
        <dbReference type="EMBL" id="GEC21372.1"/>
    </source>
</evidence>
<dbReference type="AlphaFoldDB" id="A0A4Y3WR61"/>
<evidence type="ECO:0000313" key="3">
    <source>
        <dbReference type="Proteomes" id="UP000320338"/>
    </source>
</evidence>
<comment type="caution">
    <text evidence="2">The sequence shown here is derived from an EMBL/GenBank/DDBJ whole genome shotgun (WGS) entry which is preliminary data.</text>
</comment>
<keyword evidence="3" id="KW-1185">Reference proteome</keyword>
<reference evidence="2 3" key="1">
    <citation type="submission" date="2019-06" db="EMBL/GenBank/DDBJ databases">
        <title>Whole genome shotgun sequence of Pseudonocardia hydrocarbonoxydans NBRC 14498.</title>
        <authorList>
            <person name="Hosoyama A."/>
            <person name="Uohara A."/>
            <person name="Ohji S."/>
            <person name="Ichikawa N."/>
        </authorList>
    </citation>
    <scope>NUCLEOTIDE SEQUENCE [LARGE SCALE GENOMIC DNA]</scope>
    <source>
        <strain evidence="2 3">NBRC 14498</strain>
    </source>
</reference>
<dbReference type="EMBL" id="BJNG01000034">
    <property type="protein sequence ID" value="GEC21372.1"/>
    <property type="molecule type" value="Genomic_DNA"/>
</dbReference>
<feature type="region of interest" description="Disordered" evidence="1">
    <location>
        <begin position="35"/>
        <end position="70"/>
    </location>
</feature>
<protein>
    <submittedName>
        <fullName evidence="2">Uncharacterized protein</fullName>
    </submittedName>
</protein>
<name>A0A4Y3WR61_9PSEU</name>
<proteinExistence type="predicted"/>
<accession>A0A4Y3WR61</accession>
<gene>
    <name evidence="2" type="ORF">PHY01_36550</name>
</gene>
<dbReference type="Proteomes" id="UP000320338">
    <property type="component" value="Unassembled WGS sequence"/>
</dbReference>